<evidence type="ECO:0000313" key="2">
    <source>
        <dbReference type="EMBL" id="GAA4388098.1"/>
    </source>
</evidence>
<comment type="caution">
    <text evidence="2">The sequence shown here is derived from an EMBL/GenBank/DDBJ whole genome shotgun (WGS) entry which is preliminary data.</text>
</comment>
<dbReference type="EMBL" id="BAABFR010000014">
    <property type="protein sequence ID" value="GAA4388098.1"/>
    <property type="molecule type" value="Genomic_DNA"/>
</dbReference>
<accession>A0ABP8JB60</accession>
<proteinExistence type="predicted"/>
<organism evidence="2 3">
    <name type="scientific">Tsukamurella soli</name>
    <dbReference type="NCBI Taxonomy" id="644556"/>
    <lineage>
        <taxon>Bacteria</taxon>
        <taxon>Bacillati</taxon>
        <taxon>Actinomycetota</taxon>
        <taxon>Actinomycetes</taxon>
        <taxon>Mycobacteriales</taxon>
        <taxon>Tsukamurellaceae</taxon>
        <taxon>Tsukamurella</taxon>
    </lineage>
</organism>
<reference evidence="3" key="1">
    <citation type="journal article" date="2019" name="Int. J. Syst. Evol. Microbiol.">
        <title>The Global Catalogue of Microorganisms (GCM) 10K type strain sequencing project: providing services to taxonomists for standard genome sequencing and annotation.</title>
        <authorList>
            <consortium name="The Broad Institute Genomics Platform"/>
            <consortium name="The Broad Institute Genome Sequencing Center for Infectious Disease"/>
            <person name="Wu L."/>
            <person name="Ma J."/>
        </authorList>
    </citation>
    <scope>NUCLEOTIDE SEQUENCE [LARGE SCALE GENOMIC DNA]</scope>
    <source>
        <strain evidence="3">JCM 17688</strain>
    </source>
</reference>
<sequence>MKPTSYDLLGEQETRDLQNAATVSATARIATHNPASEDYTCGEPQGKTEEHPPNAGGETP</sequence>
<name>A0ABP8JB60_9ACTN</name>
<evidence type="ECO:0000256" key="1">
    <source>
        <dbReference type="SAM" id="MobiDB-lite"/>
    </source>
</evidence>
<keyword evidence="3" id="KW-1185">Reference proteome</keyword>
<evidence type="ECO:0000313" key="3">
    <source>
        <dbReference type="Proteomes" id="UP001500635"/>
    </source>
</evidence>
<feature type="region of interest" description="Disordered" evidence="1">
    <location>
        <begin position="28"/>
        <end position="60"/>
    </location>
</feature>
<gene>
    <name evidence="2" type="ORF">GCM10023147_13310</name>
</gene>
<dbReference type="Proteomes" id="UP001500635">
    <property type="component" value="Unassembled WGS sequence"/>
</dbReference>
<protein>
    <submittedName>
        <fullName evidence="2">Uncharacterized protein</fullName>
    </submittedName>
</protein>